<evidence type="ECO:0000256" key="1">
    <source>
        <dbReference type="ARBA" id="ARBA00004459"/>
    </source>
</evidence>
<dbReference type="NCBIfam" id="NF047847">
    <property type="entry name" value="SS_mature_LptM"/>
    <property type="match status" value="1"/>
</dbReference>
<evidence type="ECO:0000256" key="2">
    <source>
        <dbReference type="ARBA" id="ARBA00022729"/>
    </source>
</evidence>
<evidence type="ECO:0000256" key="3">
    <source>
        <dbReference type="ARBA" id="ARBA00023136"/>
    </source>
</evidence>
<comment type="subcellular location">
    <subcellularLocation>
        <location evidence="1">Cell outer membrane</location>
        <topology evidence="1">Lipid-anchor</topology>
    </subcellularLocation>
</comment>
<evidence type="ECO:0000256" key="6">
    <source>
        <dbReference type="ARBA" id="ARBA00023288"/>
    </source>
</evidence>
<evidence type="ECO:0000313" key="9">
    <source>
        <dbReference type="Proteomes" id="UP000183898"/>
    </source>
</evidence>
<protein>
    <submittedName>
        <fullName evidence="8">Predicted small lipoprotein YifL</fullName>
    </submittedName>
</protein>
<dbReference type="RefSeq" id="WP_081353651.1">
    <property type="nucleotide sequence ID" value="NZ_FOCT01000002.1"/>
</dbReference>
<evidence type="ECO:0000256" key="4">
    <source>
        <dbReference type="ARBA" id="ARBA00023139"/>
    </source>
</evidence>
<feature type="region of interest" description="Disordered" evidence="7">
    <location>
        <begin position="102"/>
        <end position="122"/>
    </location>
</feature>
<proteinExistence type="predicted"/>
<evidence type="ECO:0000256" key="7">
    <source>
        <dbReference type="SAM" id="MobiDB-lite"/>
    </source>
</evidence>
<keyword evidence="3" id="KW-0472">Membrane</keyword>
<keyword evidence="2" id="KW-0732">Signal</keyword>
<accession>A0A1H8CXS9</accession>
<gene>
    <name evidence="8" type="ORF">SAMN05216404_10287</name>
</gene>
<organism evidence="8 9">
    <name type="scientific">Nitrosospira multiformis</name>
    <dbReference type="NCBI Taxonomy" id="1231"/>
    <lineage>
        <taxon>Bacteria</taxon>
        <taxon>Pseudomonadati</taxon>
        <taxon>Pseudomonadota</taxon>
        <taxon>Betaproteobacteria</taxon>
        <taxon>Nitrosomonadales</taxon>
        <taxon>Nitrosomonadaceae</taxon>
        <taxon>Nitrosospira</taxon>
    </lineage>
</organism>
<dbReference type="InterPro" id="IPR032831">
    <property type="entry name" value="LptM_cons"/>
</dbReference>
<dbReference type="EMBL" id="FOCT01000002">
    <property type="protein sequence ID" value="SEM99692.1"/>
    <property type="molecule type" value="Genomic_DNA"/>
</dbReference>
<evidence type="ECO:0000256" key="5">
    <source>
        <dbReference type="ARBA" id="ARBA00023237"/>
    </source>
</evidence>
<keyword evidence="6 8" id="KW-0449">Lipoprotein</keyword>
<dbReference type="Proteomes" id="UP000183898">
    <property type="component" value="Unassembled WGS sequence"/>
</dbReference>
<evidence type="ECO:0000313" key="8">
    <source>
        <dbReference type="EMBL" id="SEM99692.1"/>
    </source>
</evidence>
<dbReference type="AlphaFoldDB" id="A0A1H8CXS9"/>
<reference evidence="8 9" key="1">
    <citation type="submission" date="2016-10" db="EMBL/GenBank/DDBJ databases">
        <authorList>
            <person name="de Groot N.N."/>
        </authorList>
    </citation>
    <scope>NUCLEOTIDE SEQUENCE [LARGE SCALE GENOMIC DNA]</scope>
    <source>
        <strain evidence="8 9">Nl18</strain>
    </source>
</reference>
<keyword evidence="5" id="KW-0998">Cell outer membrane</keyword>
<sequence>MPYKCNERAKDIQSTNALQKYSERRISHYQPDRVENTALLTKRTSKKSSSGAIQVTLEAQSEVLPFVLVSSISHSSNFMRTLAALALTALLLNACGLKGPLYLPQEPAPEKPPASQDSEKKK</sequence>
<keyword evidence="4" id="KW-0564">Palmitate</keyword>
<name>A0A1H8CXS9_9PROT</name>